<gene>
    <name evidence="1" type="ORF">GCM10011289_02340</name>
</gene>
<reference evidence="1" key="2">
    <citation type="submission" date="2020-09" db="EMBL/GenBank/DDBJ databases">
        <authorList>
            <person name="Sun Q."/>
            <person name="Kim S."/>
        </authorList>
    </citation>
    <scope>NUCLEOTIDE SEQUENCE</scope>
    <source>
        <strain evidence="1">KCTC 32182</strain>
    </source>
</reference>
<evidence type="ECO:0000313" key="1">
    <source>
        <dbReference type="EMBL" id="GGY03556.1"/>
    </source>
</evidence>
<keyword evidence="2" id="KW-1185">Reference proteome</keyword>
<sequence length="61" mass="6882">MLAAIGRPFSGGLLRLARSSLTHEHENYLHHYKPNLDLVESNKLNLSKPVKMRGVTANQKE</sequence>
<protein>
    <submittedName>
        <fullName evidence="1">Uncharacterized protein</fullName>
    </submittedName>
</protein>
<dbReference type="EMBL" id="BMYX01000001">
    <property type="protein sequence ID" value="GGY03556.1"/>
    <property type="molecule type" value="Genomic_DNA"/>
</dbReference>
<comment type="caution">
    <text evidence="1">The sequence shown here is derived from an EMBL/GenBank/DDBJ whole genome shotgun (WGS) entry which is preliminary data.</text>
</comment>
<dbReference type="Proteomes" id="UP000645257">
    <property type="component" value="Unassembled WGS sequence"/>
</dbReference>
<accession>A0A918NX51</accession>
<reference evidence="1" key="1">
    <citation type="journal article" date="2014" name="Int. J. Syst. Evol. Microbiol.">
        <title>Complete genome sequence of Corynebacterium casei LMG S-19264T (=DSM 44701T), isolated from a smear-ripened cheese.</title>
        <authorList>
            <consortium name="US DOE Joint Genome Institute (JGI-PGF)"/>
            <person name="Walter F."/>
            <person name="Albersmeier A."/>
            <person name="Kalinowski J."/>
            <person name="Ruckert C."/>
        </authorList>
    </citation>
    <scope>NUCLEOTIDE SEQUENCE</scope>
    <source>
        <strain evidence="1">KCTC 32182</strain>
    </source>
</reference>
<proteinExistence type="predicted"/>
<name>A0A918NX51_9NEIS</name>
<evidence type="ECO:0000313" key="2">
    <source>
        <dbReference type="Proteomes" id="UP000645257"/>
    </source>
</evidence>
<organism evidence="1 2">
    <name type="scientific">Paludibacterium paludis</name>
    <dbReference type="NCBI Taxonomy" id="1225769"/>
    <lineage>
        <taxon>Bacteria</taxon>
        <taxon>Pseudomonadati</taxon>
        <taxon>Pseudomonadota</taxon>
        <taxon>Betaproteobacteria</taxon>
        <taxon>Neisseriales</taxon>
        <taxon>Chromobacteriaceae</taxon>
        <taxon>Paludibacterium</taxon>
    </lineage>
</organism>
<dbReference type="AlphaFoldDB" id="A0A918NX51"/>